<evidence type="ECO:0000313" key="2">
    <source>
        <dbReference type="EMBL" id="XDQ42006.1"/>
    </source>
</evidence>
<dbReference type="RefSeq" id="WP_369221554.1">
    <property type="nucleotide sequence ID" value="NZ_CP163441.1"/>
</dbReference>
<protein>
    <submittedName>
        <fullName evidence="2">Uncharacterized protein</fullName>
    </submittedName>
</protein>
<accession>A0AB39QHU4</accession>
<name>A0AB39QHU4_9ACTN</name>
<dbReference type="AlphaFoldDB" id="A0AB39QHU4"/>
<feature type="region of interest" description="Disordered" evidence="1">
    <location>
        <begin position="1"/>
        <end position="31"/>
    </location>
</feature>
<evidence type="ECO:0000256" key="1">
    <source>
        <dbReference type="SAM" id="MobiDB-lite"/>
    </source>
</evidence>
<organism evidence="2">
    <name type="scientific">Streptomyces sp. R39</name>
    <dbReference type="NCBI Taxonomy" id="3238631"/>
    <lineage>
        <taxon>Bacteria</taxon>
        <taxon>Bacillati</taxon>
        <taxon>Actinomycetota</taxon>
        <taxon>Actinomycetes</taxon>
        <taxon>Kitasatosporales</taxon>
        <taxon>Streptomycetaceae</taxon>
        <taxon>Streptomyces</taxon>
    </lineage>
</organism>
<sequence length="114" mass="13436">MAMDIPPPKDLMRQQAASLPSKRDQKELDRDAKQIGRATHIAALQERSRALITDMRLRGYKHVEEVAKSLSMEHLDQLQAEYERNPNPMRRRYLEDAMERWMNQVNRILTQHNG</sequence>
<reference evidence="2" key="1">
    <citation type="submission" date="2024-07" db="EMBL/GenBank/DDBJ databases">
        <authorList>
            <person name="Yu S.T."/>
        </authorList>
    </citation>
    <scope>NUCLEOTIDE SEQUENCE</scope>
    <source>
        <strain evidence="2">R39</strain>
    </source>
</reference>
<proteinExistence type="predicted"/>
<feature type="compositionally biased region" description="Basic and acidic residues" evidence="1">
    <location>
        <begin position="21"/>
        <end position="31"/>
    </location>
</feature>
<dbReference type="EMBL" id="CP163441">
    <property type="protein sequence ID" value="XDQ42006.1"/>
    <property type="molecule type" value="Genomic_DNA"/>
</dbReference>
<gene>
    <name evidence="2" type="ORF">AB5J52_06875</name>
</gene>